<protein>
    <recommendedName>
        <fullName evidence="4">Holin</fullName>
    </recommendedName>
</protein>
<feature type="transmembrane region" description="Helical" evidence="1">
    <location>
        <begin position="52"/>
        <end position="71"/>
    </location>
</feature>
<feature type="transmembrane region" description="Helical" evidence="1">
    <location>
        <begin position="6"/>
        <end position="21"/>
    </location>
</feature>
<dbReference type="Proteomes" id="UP000285286">
    <property type="component" value="Unassembled WGS sequence"/>
</dbReference>
<evidence type="ECO:0000313" key="2">
    <source>
        <dbReference type="EMBL" id="ROL75525.1"/>
    </source>
</evidence>
<evidence type="ECO:0008006" key="4">
    <source>
        <dbReference type="Google" id="ProtNLM"/>
    </source>
</evidence>
<sequence length="79" mass="9063">MNEYLQYTILLTLFYLLYFLVKPYRLRKRCGIVLFFGGTIASYLLPTRAGSLDIEFIAICISGAGGALFMTRRKYLEHG</sequence>
<keyword evidence="1" id="KW-1133">Transmembrane helix</keyword>
<organism evidence="2 3">
    <name type="scientific">Pseudomonas vranovensis</name>
    <dbReference type="NCBI Taxonomy" id="321661"/>
    <lineage>
        <taxon>Bacteria</taxon>
        <taxon>Pseudomonadati</taxon>
        <taxon>Pseudomonadota</taxon>
        <taxon>Gammaproteobacteria</taxon>
        <taxon>Pseudomonadales</taxon>
        <taxon>Pseudomonadaceae</taxon>
        <taxon>Pseudomonas</taxon>
    </lineage>
</organism>
<proteinExistence type="predicted"/>
<comment type="caution">
    <text evidence="2">The sequence shown here is derived from an EMBL/GenBank/DDBJ whole genome shotgun (WGS) entry which is preliminary data.</text>
</comment>
<feature type="transmembrane region" description="Helical" evidence="1">
    <location>
        <begin position="30"/>
        <end position="46"/>
    </location>
</feature>
<evidence type="ECO:0000313" key="3">
    <source>
        <dbReference type="Proteomes" id="UP000285286"/>
    </source>
</evidence>
<gene>
    <name evidence="2" type="ORF">BHU25_08975</name>
</gene>
<dbReference type="EMBL" id="MOAM01000015">
    <property type="protein sequence ID" value="ROL75525.1"/>
    <property type="molecule type" value="Genomic_DNA"/>
</dbReference>
<keyword evidence="3" id="KW-1185">Reference proteome</keyword>
<reference evidence="2 3" key="1">
    <citation type="submission" date="2016-10" db="EMBL/GenBank/DDBJ databases">
        <title>Comparative genome analysis of multiple Pseudomonas spp. focuses on biocontrol and plant growth promoting traits.</title>
        <authorList>
            <person name="Tao X.-Y."/>
            <person name="Taylor C.G."/>
        </authorList>
    </citation>
    <scope>NUCLEOTIDE SEQUENCE [LARGE SCALE GENOMIC DNA]</scope>
    <source>
        <strain evidence="2 3">15D11</strain>
    </source>
</reference>
<dbReference type="RefSeq" id="WP_123565506.1">
    <property type="nucleotide sequence ID" value="NZ_MOAM01000015.1"/>
</dbReference>
<accession>A0A423DU61</accession>
<dbReference type="AlphaFoldDB" id="A0A423DU61"/>
<keyword evidence="1" id="KW-0472">Membrane</keyword>
<evidence type="ECO:0000256" key="1">
    <source>
        <dbReference type="SAM" id="Phobius"/>
    </source>
</evidence>
<keyword evidence="1" id="KW-0812">Transmembrane</keyword>
<name>A0A423DU61_9PSED</name>